<organism evidence="1 2">
    <name type="scientific">Penstemon davidsonii</name>
    <dbReference type="NCBI Taxonomy" id="160366"/>
    <lineage>
        <taxon>Eukaryota</taxon>
        <taxon>Viridiplantae</taxon>
        <taxon>Streptophyta</taxon>
        <taxon>Embryophyta</taxon>
        <taxon>Tracheophyta</taxon>
        <taxon>Spermatophyta</taxon>
        <taxon>Magnoliopsida</taxon>
        <taxon>eudicotyledons</taxon>
        <taxon>Gunneridae</taxon>
        <taxon>Pentapetalae</taxon>
        <taxon>asterids</taxon>
        <taxon>lamiids</taxon>
        <taxon>Lamiales</taxon>
        <taxon>Plantaginaceae</taxon>
        <taxon>Cheloneae</taxon>
        <taxon>Penstemon</taxon>
    </lineage>
</organism>
<evidence type="ECO:0000313" key="1">
    <source>
        <dbReference type="EMBL" id="KAK4490362.1"/>
    </source>
</evidence>
<reference evidence="1 2" key="1">
    <citation type="journal article" date="2023" name="bioRxiv">
        <title>Genome report: Whole genome sequence and annotation of Penstemon davidsonii.</title>
        <authorList>
            <person name="Ostevik K.L."/>
            <person name="Alabady M."/>
            <person name="Zhang M."/>
            <person name="Rausher M.D."/>
        </authorList>
    </citation>
    <scope>NUCLEOTIDE SEQUENCE [LARGE SCALE GENOMIC DNA]</scope>
    <source>
        <strain evidence="1">DNT005</strain>
        <tissue evidence="1">Whole leaf</tissue>
    </source>
</reference>
<proteinExistence type="predicted"/>
<dbReference type="Gene3D" id="3.40.50.1820">
    <property type="entry name" value="alpha/beta hydrolase"/>
    <property type="match status" value="1"/>
</dbReference>
<dbReference type="InterPro" id="IPR029058">
    <property type="entry name" value="AB_hydrolase_fold"/>
</dbReference>
<dbReference type="Proteomes" id="UP001291926">
    <property type="component" value="Unassembled WGS sequence"/>
</dbReference>
<name>A0ABR0DMB9_9LAMI</name>
<comment type="caution">
    <text evidence="1">The sequence shown here is derived from an EMBL/GenBank/DDBJ whole genome shotgun (WGS) entry which is preliminary data.</text>
</comment>
<sequence>MVDPEGKARADRLWPLVCPSCLSNDDPWINPVGEGAPSLVKLECRRVLIFAAEKDILRIEEGFTFKFWVGVGGWVWLRSMKQVRWSIAFISGTLMVRRQKKEREEWLISSTETCLLPFHSSTQ</sequence>
<keyword evidence="2" id="KW-1185">Reference proteome</keyword>
<gene>
    <name evidence="1" type="ORF">RD792_001038</name>
</gene>
<dbReference type="EMBL" id="JAYDYQ010001087">
    <property type="protein sequence ID" value="KAK4490362.1"/>
    <property type="molecule type" value="Genomic_DNA"/>
</dbReference>
<evidence type="ECO:0000313" key="2">
    <source>
        <dbReference type="Proteomes" id="UP001291926"/>
    </source>
</evidence>
<accession>A0ABR0DMB9</accession>
<protein>
    <submittedName>
        <fullName evidence="1">Uncharacterized protein</fullName>
    </submittedName>
</protein>